<evidence type="ECO:0000313" key="3">
    <source>
        <dbReference type="Proteomes" id="UP000035065"/>
    </source>
</evidence>
<gene>
    <name evidence="2" type="ORF">SCNU_05915</name>
</gene>
<dbReference type="InterPro" id="IPR040830">
    <property type="entry name" value="Bact_RF_family8"/>
</dbReference>
<dbReference type="Proteomes" id="UP000035065">
    <property type="component" value="Unassembled WGS sequence"/>
</dbReference>
<keyword evidence="3" id="KW-1185">Reference proteome</keyword>
<evidence type="ECO:0000313" key="2">
    <source>
        <dbReference type="EMBL" id="EGD55753.1"/>
    </source>
</evidence>
<protein>
    <recommendedName>
        <fullName evidence="1">Bacterial archaeo-eukaryotic release factor family 8 domain-containing protein</fullName>
    </recommendedName>
</protein>
<comment type="caution">
    <text evidence="2">The sequence shown here is derived from an EMBL/GenBank/DDBJ whole genome shotgun (WGS) entry which is preliminary data.</text>
</comment>
<proteinExistence type="predicted"/>
<reference evidence="2 3" key="1">
    <citation type="journal article" date="2011" name="J. Bacteriol.">
        <title>Draft Genome Sequence of Gordonia neofelifaecis NRRL B-59395, a Cholesterol-Degrading Actinomycete.</title>
        <authorList>
            <person name="Ge F."/>
            <person name="Li W."/>
            <person name="Chen G."/>
            <person name="Liu Y."/>
            <person name="Zhang G."/>
            <person name="Yong B."/>
            <person name="Wang Q."/>
            <person name="Wang N."/>
            <person name="Huang Z."/>
            <person name="Li W."/>
            <person name="Wang J."/>
            <person name="Wu C."/>
            <person name="Xie Q."/>
            <person name="Liu G."/>
        </authorList>
    </citation>
    <scope>NUCLEOTIDE SEQUENCE [LARGE SCALE GENOMIC DNA]</scope>
    <source>
        <strain evidence="2 3">NRRL B-59395</strain>
    </source>
</reference>
<name>F1YHB5_9ACTN</name>
<dbReference type="STRING" id="644548.SCNU_05915"/>
<dbReference type="AlphaFoldDB" id="F1YHB5"/>
<evidence type="ECO:0000259" key="1">
    <source>
        <dbReference type="Pfam" id="PF18851"/>
    </source>
</evidence>
<dbReference type="EMBL" id="AEUD01000004">
    <property type="protein sequence ID" value="EGD55753.1"/>
    <property type="molecule type" value="Genomic_DNA"/>
</dbReference>
<sequence length="363" mass="39428">MLELGSPRDHAVTVYAQANAAQYDLARTTVKSAMDRAVRSVRNGGGNHAIEAALHDRTTEVLADEGWRKLSRSLAVFVTPERAEMFVLPNEFENQLQVGSFFDVGQLVRSIATPQRAFALTLSADGWNLWRATGSELVTEVDVAAEGIADVADATNRATVRGRGHVGRLHGDEGAKALLEKYAKRVHEAVVKAVDAEDPAAHLPLFLFAADPLLDMYANLDRGRRELAPVPGSPDELTAAQIDERIRQDLADINARRANSTVDTIGDGVSKGIVATDLVDIARAAVGGNVDTLVYDFTVDVLGRLDDQTGDLVYRDDGYDLLSRIAVWVLQTGGHVIPVRADDVVSEVWNRTAVARLRYPLSQ</sequence>
<organism evidence="2 3">
    <name type="scientific">Gordonia neofelifaecis NRRL B-59395</name>
    <dbReference type="NCBI Taxonomy" id="644548"/>
    <lineage>
        <taxon>Bacteria</taxon>
        <taxon>Bacillati</taxon>
        <taxon>Actinomycetota</taxon>
        <taxon>Actinomycetes</taxon>
        <taxon>Mycobacteriales</taxon>
        <taxon>Gordoniaceae</taxon>
        <taxon>Gordonia</taxon>
    </lineage>
</organism>
<feature type="domain" description="Bacterial archaeo-eukaryotic release factor family 8" evidence="1">
    <location>
        <begin position="114"/>
        <end position="257"/>
    </location>
</feature>
<accession>F1YHB5</accession>
<dbReference type="eggNOG" id="COG1503">
    <property type="taxonomic scope" value="Bacteria"/>
</dbReference>
<dbReference type="Pfam" id="PF18851">
    <property type="entry name" value="baeRF_family8"/>
    <property type="match status" value="1"/>
</dbReference>